<dbReference type="PANTHER" id="PTHR22973">
    <property type="entry name" value="LD35087P"/>
    <property type="match status" value="1"/>
</dbReference>
<dbReference type="InterPro" id="IPR052269">
    <property type="entry name" value="Golgi-PI4KB_interaction"/>
</dbReference>
<name>A0A8S3ENU7_9BILA</name>
<sequence>QDYDTCRQLEQEAEKVSQYELAQVLRLEKQKKKRENLQRKQIQDALNQQTYSQFKAYAEQQYKDNRAAQEDLIGQLQEQHFQKYMQQVYQQQLIDQQLRTKATMEQTSENITLPSVSPSNVILVPSTLANTVLPTPLVNVVSTNIVSTSSPTIEVPP</sequence>
<dbReference type="EMBL" id="CAJOBJ010237007">
    <property type="protein sequence ID" value="CAF5067559.1"/>
    <property type="molecule type" value="Genomic_DNA"/>
</dbReference>
<gene>
    <name evidence="1" type="ORF">GIL414_LOCUS60914</name>
</gene>
<dbReference type="Proteomes" id="UP000681720">
    <property type="component" value="Unassembled WGS sequence"/>
</dbReference>
<dbReference type="PANTHER" id="PTHR22973:SF12">
    <property type="entry name" value="LD35087P"/>
    <property type="match status" value="1"/>
</dbReference>
<protein>
    <submittedName>
        <fullName evidence="1">Uncharacterized protein</fullName>
    </submittedName>
</protein>
<reference evidence="1" key="1">
    <citation type="submission" date="2021-02" db="EMBL/GenBank/DDBJ databases">
        <authorList>
            <person name="Nowell W R."/>
        </authorList>
    </citation>
    <scope>NUCLEOTIDE SEQUENCE</scope>
</reference>
<evidence type="ECO:0000313" key="2">
    <source>
        <dbReference type="Proteomes" id="UP000681720"/>
    </source>
</evidence>
<evidence type="ECO:0000313" key="1">
    <source>
        <dbReference type="EMBL" id="CAF5067559.1"/>
    </source>
</evidence>
<feature type="non-terminal residue" evidence="1">
    <location>
        <position position="157"/>
    </location>
</feature>
<accession>A0A8S3ENU7</accession>
<dbReference type="AlphaFoldDB" id="A0A8S3ENU7"/>
<dbReference type="GO" id="GO:0000139">
    <property type="term" value="C:Golgi membrane"/>
    <property type="evidence" value="ECO:0007669"/>
    <property type="project" value="TreeGrafter"/>
</dbReference>
<organism evidence="1 2">
    <name type="scientific">Rotaria magnacalcarata</name>
    <dbReference type="NCBI Taxonomy" id="392030"/>
    <lineage>
        <taxon>Eukaryota</taxon>
        <taxon>Metazoa</taxon>
        <taxon>Spiralia</taxon>
        <taxon>Gnathifera</taxon>
        <taxon>Rotifera</taxon>
        <taxon>Eurotatoria</taxon>
        <taxon>Bdelloidea</taxon>
        <taxon>Philodinida</taxon>
        <taxon>Philodinidae</taxon>
        <taxon>Rotaria</taxon>
    </lineage>
</organism>
<comment type="caution">
    <text evidence="1">The sequence shown here is derived from an EMBL/GenBank/DDBJ whole genome shotgun (WGS) entry which is preliminary data.</text>
</comment>
<feature type="non-terminal residue" evidence="1">
    <location>
        <position position="1"/>
    </location>
</feature>
<proteinExistence type="predicted"/>